<dbReference type="GeneID" id="106473029"/>
<evidence type="ECO:0000256" key="5">
    <source>
        <dbReference type="ARBA" id="ARBA00023125"/>
    </source>
</evidence>
<dbReference type="InterPro" id="IPR002857">
    <property type="entry name" value="Znf_CXXC"/>
</dbReference>
<evidence type="ECO:0000256" key="7">
    <source>
        <dbReference type="PROSITE-ProRule" id="PRU00509"/>
    </source>
</evidence>
<dbReference type="Pfam" id="PF00628">
    <property type="entry name" value="PHD"/>
    <property type="match status" value="1"/>
</dbReference>
<dbReference type="Proteomes" id="UP000694941">
    <property type="component" value="Unplaced"/>
</dbReference>
<feature type="compositionally biased region" description="Basic and acidic residues" evidence="8">
    <location>
        <begin position="187"/>
        <end position="204"/>
    </location>
</feature>
<organism evidence="11 12">
    <name type="scientific">Limulus polyphemus</name>
    <name type="common">Atlantic horseshoe crab</name>
    <dbReference type="NCBI Taxonomy" id="6850"/>
    <lineage>
        <taxon>Eukaryota</taxon>
        <taxon>Metazoa</taxon>
        <taxon>Ecdysozoa</taxon>
        <taxon>Arthropoda</taxon>
        <taxon>Chelicerata</taxon>
        <taxon>Merostomata</taxon>
        <taxon>Xiphosura</taxon>
        <taxon>Limulidae</taxon>
        <taxon>Limulus</taxon>
    </lineage>
</organism>
<reference evidence="12" key="1">
    <citation type="submission" date="2025-08" db="UniProtKB">
        <authorList>
            <consortium name="RefSeq"/>
        </authorList>
    </citation>
    <scope>IDENTIFICATION</scope>
    <source>
        <tissue evidence="12">Muscle</tissue>
    </source>
</reference>
<dbReference type="SUPFAM" id="SSF57903">
    <property type="entry name" value="FYVE/PHD zinc finger"/>
    <property type="match status" value="1"/>
</dbReference>
<dbReference type="InterPro" id="IPR011011">
    <property type="entry name" value="Znf_FYVE_PHD"/>
</dbReference>
<evidence type="ECO:0000256" key="6">
    <source>
        <dbReference type="ARBA" id="ARBA00023242"/>
    </source>
</evidence>
<keyword evidence="5" id="KW-0238">DNA-binding</keyword>
<feature type="compositionally biased region" description="Basic and acidic residues" evidence="8">
    <location>
        <begin position="120"/>
        <end position="129"/>
    </location>
</feature>
<dbReference type="SMART" id="SM00249">
    <property type="entry name" value="PHD"/>
    <property type="match status" value="1"/>
</dbReference>
<dbReference type="InterPro" id="IPR001965">
    <property type="entry name" value="Znf_PHD"/>
</dbReference>
<evidence type="ECO:0000256" key="8">
    <source>
        <dbReference type="SAM" id="MobiDB-lite"/>
    </source>
</evidence>
<dbReference type="InterPro" id="IPR013083">
    <property type="entry name" value="Znf_RING/FYVE/PHD"/>
</dbReference>
<feature type="region of interest" description="Disordered" evidence="8">
    <location>
        <begin position="186"/>
        <end position="266"/>
    </location>
</feature>
<dbReference type="RefSeq" id="XP_013789159.2">
    <property type="nucleotide sequence ID" value="XM_013933705.2"/>
</dbReference>
<feature type="non-terminal residue" evidence="12">
    <location>
        <position position="309"/>
    </location>
</feature>
<dbReference type="PANTHER" id="PTHR46174:SF1">
    <property type="entry name" value="CXXC-TYPE ZINC FINGER PROTEIN 1"/>
    <property type="match status" value="1"/>
</dbReference>
<dbReference type="PROSITE" id="PS51058">
    <property type="entry name" value="ZF_CXXC"/>
    <property type="match status" value="1"/>
</dbReference>
<dbReference type="InterPro" id="IPR037869">
    <property type="entry name" value="Spp1/CFP1"/>
</dbReference>
<evidence type="ECO:0000256" key="2">
    <source>
        <dbReference type="ARBA" id="ARBA00022723"/>
    </source>
</evidence>
<accession>A0ABM1BUX6</accession>
<dbReference type="PANTHER" id="PTHR46174">
    <property type="entry name" value="CXXC-TYPE ZINC FINGER PROTEIN 1"/>
    <property type="match status" value="1"/>
</dbReference>
<keyword evidence="2" id="KW-0479">Metal-binding</keyword>
<sequence>MDTSENTETSNGPLLPVGWQMHSYCKPAVKQNPYTKDESDESDSERHLYCICRTKETNRFMIGCDKCNEWYHGDCISITEEYAKNILQFFCLLCREKDSSLEIKFKEKEKKDKKNKHKDVKKDDGEKSTKKSTRRCGECINCYRTEDCGRCDFCKDMKKFGGPNKIRQKCRQRQCLNFGLVLGRKPQHQEKHATRLSDTEDKDPTYSPPKKPKLSYSDVDDDYEPNLIKKLSSKSKHSRSTAGKAQKKTKLRLSTKHKMGKDDHRREKDKIFGQYEGESMRQCYGPGCTNLARSCSKYCSDECGLKLAT</sequence>
<proteinExistence type="predicted"/>
<evidence type="ECO:0000259" key="10">
    <source>
        <dbReference type="PROSITE" id="PS51058"/>
    </source>
</evidence>
<evidence type="ECO:0000256" key="1">
    <source>
        <dbReference type="ARBA" id="ARBA00004123"/>
    </source>
</evidence>
<dbReference type="PROSITE" id="PS50016">
    <property type="entry name" value="ZF_PHD_2"/>
    <property type="match status" value="1"/>
</dbReference>
<protein>
    <submittedName>
        <fullName evidence="12">CXXC-type zinc finger protein 1-like</fullName>
    </submittedName>
</protein>
<evidence type="ECO:0000313" key="12">
    <source>
        <dbReference type="RefSeq" id="XP_013789159.2"/>
    </source>
</evidence>
<evidence type="ECO:0000313" key="11">
    <source>
        <dbReference type="Proteomes" id="UP000694941"/>
    </source>
</evidence>
<evidence type="ECO:0000256" key="4">
    <source>
        <dbReference type="ARBA" id="ARBA00022833"/>
    </source>
</evidence>
<dbReference type="Gene3D" id="3.30.40.10">
    <property type="entry name" value="Zinc/RING finger domain, C3HC4 (zinc finger)"/>
    <property type="match status" value="1"/>
</dbReference>
<name>A0ABM1BUX6_LIMPO</name>
<feature type="compositionally biased region" description="Basic residues" evidence="8">
    <location>
        <begin position="231"/>
        <end position="259"/>
    </location>
</feature>
<evidence type="ECO:0000256" key="3">
    <source>
        <dbReference type="ARBA" id="ARBA00022771"/>
    </source>
</evidence>
<dbReference type="Pfam" id="PF02008">
    <property type="entry name" value="zf-CXXC"/>
    <property type="match status" value="1"/>
</dbReference>
<dbReference type="InterPro" id="IPR019786">
    <property type="entry name" value="Zinc_finger_PHD-type_CS"/>
</dbReference>
<feature type="region of interest" description="Disordered" evidence="8">
    <location>
        <begin position="112"/>
        <end position="131"/>
    </location>
</feature>
<feature type="domain" description="PHD-type" evidence="9">
    <location>
        <begin position="47"/>
        <end position="97"/>
    </location>
</feature>
<feature type="domain" description="CXXC-type" evidence="10">
    <location>
        <begin position="127"/>
        <end position="176"/>
    </location>
</feature>
<dbReference type="InterPro" id="IPR019787">
    <property type="entry name" value="Znf_PHD-finger"/>
</dbReference>
<gene>
    <name evidence="12" type="primary">LOC106473029</name>
</gene>
<keyword evidence="11" id="KW-1185">Reference proteome</keyword>
<evidence type="ECO:0000259" key="9">
    <source>
        <dbReference type="PROSITE" id="PS50016"/>
    </source>
</evidence>
<keyword evidence="3 7" id="KW-0863">Zinc-finger</keyword>
<comment type="subcellular location">
    <subcellularLocation>
        <location evidence="1">Nucleus</location>
    </subcellularLocation>
</comment>
<keyword evidence="4" id="KW-0862">Zinc</keyword>
<dbReference type="PROSITE" id="PS01359">
    <property type="entry name" value="ZF_PHD_1"/>
    <property type="match status" value="1"/>
</dbReference>
<keyword evidence="6" id="KW-0539">Nucleus</keyword>